<evidence type="ECO:0000313" key="2">
    <source>
        <dbReference type="EMBL" id="MFD0726482.1"/>
    </source>
</evidence>
<evidence type="ECO:0000256" key="1">
    <source>
        <dbReference type="SAM" id="SignalP"/>
    </source>
</evidence>
<accession>A0ABW2YD55</accession>
<evidence type="ECO:0000313" key="3">
    <source>
        <dbReference type="Proteomes" id="UP001597110"/>
    </source>
</evidence>
<gene>
    <name evidence="2" type="ORF">ACFQ0E_12850</name>
</gene>
<dbReference type="Proteomes" id="UP001597110">
    <property type="component" value="Unassembled WGS sequence"/>
</dbReference>
<sequence>MRRIHALVLFLAASIAPGLSPAAELSPDLPPEAVLREAYARMRAGDWNAAAEAFDPAALARFRTMLEPLFVAASAPADAKGQENRDAMMLMLLFAPAQSVEEVRALSDRELFARLMRGTMSLAGASLDEQVILGNVAEGRDLVHVVTRNTARMDKIVVSKVEAVTLQRTPQGWRLALTGEIEGLAETLQATAEAGRQPAQDAPPPPGTP</sequence>
<dbReference type="EMBL" id="JBHTIF010000002">
    <property type="protein sequence ID" value="MFD0726482.1"/>
    <property type="molecule type" value="Genomic_DNA"/>
</dbReference>
<feature type="chain" id="PRO_5046125534" description="DUF4440 domain-containing protein" evidence="1">
    <location>
        <begin position="23"/>
        <end position="209"/>
    </location>
</feature>
<feature type="signal peptide" evidence="1">
    <location>
        <begin position="1"/>
        <end position="22"/>
    </location>
</feature>
<reference evidence="3" key="1">
    <citation type="journal article" date="2019" name="Int. J. Syst. Evol. Microbiol.">
        <title>The Global Catalogue of Microorganisms (GCM) 10K type strain sequencing project: providing services to taxonomists for standard genome sequencing and annotation.</title>
        <authorList>
            <consortium name="The Broad Institute Genomics Platform"/>
            <consortium name="The Broad Institute Genome Sequencing Center for Infectious Disease"/>
            <person name="Wu L."/>
            <person name="Ma J."/>
        </authorList>
    </citation>
    <scope>NUCLEOTIDE SEQUENCE [LARGE SCALE GENOMIC DNA]</scope>
    <source>
        <strain evidence="3">CCUG 55585</strain>
    </source>
</reference>
<protein>
    <recommendedName>
        <fullName evidence="4">DUF4440 domain-containing protein</fullName>
    </recommendedName>
</protein>
<keyword evidence="1" id="KW-0732">Signal</keyword>
<proteinExistence type="predicted"/>
<organism evidence="2 3">
    <name type="scientific">Lysobacter brunescens</name>
    <dbReference type="NCBI Taxonomy" id="262323"/>
    <lineage>
        <taxon>Bacteria</taxon>
        <taxon>Pseudomonadati</taxon>
        <taxon>Pseudomonadota</taxon>
        <taxon>Gammaproteobacteria</taxon>
        <taxon>Lysobacterales</taxon>
        <taxon>Lysobacteraceae</taxon>
        <taxon>Lysobacter</taxon>
    </lineage>
</organism>
<comment type="caution">
    <text evidence="2">The sequence shown here is derived from an EMBL/GenBank/DDBJ whole genome shotgun (WGS) entry which is preliminary data.</text>
</comment>
<keyword evidence="3" id="KW-1185">Reference proteome</keyword>
<name>A0ABW2YD55_9GAMM</name>
<dbReference type="RefSeq" id="WP_386824394.1">
    <property type="nucleotide sequence ID" value="NZ_JBHTIF010000002.1"/>
</dbReference>
<evidence type="ECO:0008006" key="4">
    <source>
        <dbReference type="Google" id="ProtNLM"/>
    </source>
</evidence>